<dbReference type="EMBL" id="GFPF01002497">
    <property type="protein sequence ID" value="MAA13643.1"/>
    <property type="molecule type" value="Transcribed_RNA"/>
</dbReference>
<sequence length="101" mass="11274">MKFTLYYFCTMFTCSALFFAIVMNTVAVARRLSPVTLPQSFQQRKRPTTLAEICRGPCIRYPNGSHTGCHPRCQCVVTPRFGQPNSGRGQCTHALLSNVGK</sequence>
<protein>
    <submittedName>
        <fullName evidence="1">Uncharacterized protein</fullName>
    </submittedName>
</protein>
<evidence type="ECO:0000313" key="1">
    <source>
        <dbReference type="EMBL" id="MAA13643.1"/>
    </source>
</evidence>
<dbReference type="AlphaFoldDB" id="A0A224YHG9"/>
<organism evidence="1">
    <name type="scientific">Rhipicephalus zambeziensis</name>
    <dbReference type="NCBI Taxonomy" id="60191"/>
    <lineage>
        <taxon>Eukaryota</taxon>
        <taxon>Metazoa</taxon>
        <taxon>Ecdysozoa</taxon>
        <taxon>Arthropoda</taxon>
        <taxon>Chelicerata</taxon>
        <taxon>Arachnida</taxon>
        <taxon>Acari</taxon>
        <taxon>Parasitiformes</taxon>
        <taxon>Ixodida</taxon>
        <taxon>Ixodoidea</taxon>
        <taxon>Ixodidae</taxon>
        <taxon>Rhipicephalinae</taxon>
        <taxon>Rhipicephalus</taxon>
        <taxon>Rhipicephalus</taxon>
    </lineage>
</organism>
<proteinExistence type="predicted"/>
<reference evidence="1" key="1">
    <citation type="journal article" date="2017" name="Parasit. Vectors">
        <title>Sialotranscriptomics of Rhipicephalus zambeziensis reveals intricate expression profiles of secretory proteins and suggests tight temporal transcriptional regulation during blood-feeding.</title>
        <authorList>
            <person name="de Castro M.H."/>
            <person name="de Klerk D."/>
            <person name="Pienaar R."/>
            <person name="Rees D.J.G."/>
            <person name="Mans B.J."/>
        </authorList>
    </citation>
    <scope>NUCLEOTIDE SEQUENCE</scope>
    <source>
        <tissue evidence="1">Salivary glands</tissue>
    </source>
</reference>
<accession>A0A224YHG9</accession>
<name>A0A224YHG9_9ACAR</name>